<evidence type="ECO:0008006" key="4">
    <source>
        <dbReference type="Google" id="ProtNLM"/>
    </source>
</evidence>
<name>A0A451GCF5_9RHOB</name>
<keyword evidence="1" id="KW-0472">Membrane</keyword>
<gene>
    <name evidence="2" type="ORF">D2T33_07175</name>
</gene>
<evidence type="ECO:0000313" key="2">
    <source>
        <dbReference type="EMBL" id="RWR12975.1"/>
    </source>
</evidence>
<keyword evidence="3" id="KW-1185">Reference proteome</keyword>
<dbReference type="Proteomes" id="UP000285710">
    <property type="component" value="Unassembled WGS sequence"/>
</dbReference>
<comment type="caution">
    <text evidence="2">The sequence shown here is derived from an EMBL/GenBank/DDBJ whole genome shotgun (WGS) entry which is preliminary data.</text>
</comment>
<feature type="transmembrane region" description="Helical" evidence="1">
    <location>
        <begin position="55"/>
        <end position="81"/>
    </location>
</feature>
<protein>
    <recommendedName>
        <fullName evidence="4">Dihydroorotate dehydrogenase</fullName>
    </recommendedName>
</protein>
<dbReference type="EMBL" id="SAUW01000006">
    <property type="protein sequence ID" value="RWR12975.1"/>
    <property type="molecule type" value="Genomic_DNA"/>
</dbReference>
<dbReference type="RefSeq" id="WP_128269333.1">
    <property type="nucleotide sequence ID" value="NZ_SAUW01000006.1"/>
</dbReference>
<evidence type="ECO:0000313" key="3">
    <source>
        <dbReference type="Proteomes" id="UP000285710"/>
    </source>
</evidence>
<evidence type="ECO:0000256" key="1">
    <source>
        <dbReference type="SAM" id="Phobius"/>
    </source>
</evidence>
<reference evidence="2 3" key="1">
    <citation type="submission" date="2019-01" db="EMBL/GenBank/DDBJ databases">
        <title>Sinorhodobacter populi sp. nov. isolated from the symptomatic bark tissue of Populus euramericana canker.</title>
        <authorList>
            <person name="Xu G."/>
        </authorList>
    </citation>
    <scope>NUCLEOTIDE SEQUENCE [LARGE SCALE GENOMIC DNA]</scope>
    <source>
        <strain evidence="2 3">2D-5</strain>
    </source>
</reference>
<reference evidence="2 3" key="2">
    <citation type="submission" date="2019-01" db="EMBL/GenBank/DDBJ databases">
        <authorList>
            <person name="Li Y."/>
        </authorList>
    </citation>
    <scope>NUCLEOTIDE SEQUENCE [LARGE SCALE GENOMIC DNA]</scope>
    <source>
        <strain evidence="2 3">2D-5</strain>
    </source>
</reference>
<keyword evidence="1" id="KW-0812">Transmembrane</keyword>
<keyword evidence="1" id="KW-1133">Transmembrane helix</keyword>
<dbReference type="AlphaFoldDB" id="A0A451GCF5"/>
<organism evidence="2 3">
    <name type="scientific">Paenirhodobacter populi</name>
    <dbReference type="NCBI Taxonomy" id="2306993"/>
    <lineage>
        <taxon>Bacteria</taxon>
        <taxon>Pseudomonadati</taxon>
        <taxon>Pseudomonadota</taxon>
        <taxon>Alphaproteobacteria</taxon>
        <taxon>Rhodobacterales</taxon>
        <taxon>Rhodobacter group</taxon>
        <taxon>Paenirhodobacter</taxon>
    </lineage>
</organism>
<accession>A0A451GCF5</accession>
<sequence length="120" mass="12483">MTDKRTDDDRMLERFFAAARDAVPVPEPAFLTVLMNEAEAALPARPQRRAAGGRFTGWLALLGGWKAVGGLATAAVAGLWIGFAGVERLLPATDSAAGLVEADAGSSFLADSDILVLAAQ</sequence>
<proteinExistence type="predicted"/>